<dbReference type="EMBL" id="LQBM01000003">
    <property type="protein sequence ID" value="KUG58941.1"/>
    <property type="molecule type" value="Genomic_DNA"/>
</dbReference>
<feature type="compositionally biased region" description="Basic and acidic residues" evidence="1">
    <location>
        <begin position="89"/>
        <end position="100"/>
    </location>
</feature>
<feature type="region of interest" description="Disordered" evidence="1">
    <location>
        <begin position="84"/>
        <end position="156"/>
    </location>
</feature>
<dbReference type="Pfam" id="PF01381">
    <property type="entry name" value="HTH_3"/>
    <property type="match status" value="1"/>
</dbReference>
<keyword evidence="4" id="KW-1185">Reference proteome</keyword>
<feature type="region of interest" description="Disordered" evidence="1">
    <location>
        <begin position="1"/>
        <end position="49"/>
    </location>
</feature>
<accession>A0A0W8IG42</accession>
<dbReference type="OrthoDB" id="5083071at2"/>
<comment type="caution">
    <text evidence="3">The sequence shown here is derived from an EMBL/GenBank/DDBJ whole genome shotgun (WGS) entry which is preliminary data.</text>
</comment>
<dbReference type="CDD" id="cd00093">
    <property type="entry name" value="HTH_XRE"/>
    <property type="match status" value="1"/>
</dbReference>
<feature type="domain" description="HTH cro/C1-type" evidence="2">
    <location>
        <begin position="7"/>
        <end position="44"/>
    </location>
</feature>
<dbReference type="GO" id="GO:0003677">
    <property type="term" value="F:DNA binding"/>
    <property type="evidence" value="ECO:0007669"/>
    <property type="project" value="InterPro"/>
</dbReference>
<evidence type="ECO:0000259" key="2">
    <source>
        <dbReference type="PROSITE" id="PS50943"/>
    </source>
</evidence>
<dbReference type="STRING" id="317018.AVL63_02655"/>
<proteinExistence type="predicted"/>
<evidence type="ECO:0000313" key="4">
    <source>
        <dbReference type="Proteomes" id="UP000054023"/>
    </source>
</evidence>
<evidence type="ECO:0000313" key="3">
    <source>
        <dbReference type="EMBL" id="KUG58941.1"/>
    </source>
</evidence>
<dbReference type="InterPro" id="IPR001387">
    <property type="entry name" value="Cro/C1-type_HTH"/>
</dbReference>
<protein>
    <recommendedName>
        <fullName evidence="2">HTH cro/C1-type domain-containing protein</fullName>
    </recommendedName>
</protein>
<dbReference type="SMART" id="SM00530">
    <property type="entry name" value="HTH_XRE"/>
    <property type="match status" value="1"/>
</dbReference>
<dbReference type="SUPFAM" id="SSF47413">
    <property type="entry name" value="lambda repressor-like DNA-binding domains"/>
    <property type="match status" value="1"/>
</dbReference>
<organism evidence="3 4">
    <name type="scientific">Nesterenkonia jeotgali</name>
    <dbReference type="NCBI Taxonomy" id="317018"/>
    <lineage>
        <taxon>Bacteria</taxon>
        <taxon>Bacillati</taxon>
        <taxon>Actinomycetota</taxon>
        <taxon>Actinomycetes</taxon>
        <taxon>Micrococcales</taxon>
        <taxon>Micrococcaceae</taxon>
        <taxon>Nesterenkonia</taxon>
    </lineage>
</organism>
<evidence type="ECO:0000256" key="1">
    <source>
        <dbReference type="SAM" id="MobiDB-lite"/>
    </source>
</evidence>
<dbReference type="AlphaFoldDB" id="A0A0W8IG42"/>
<dbReference type="Gene3D" id="1.10.260.40">
    <property type="entry name" value="lambda repressor-like DNA-binding domains"/>
    <property type="match status" value="1"/>
</dbReference>
<sequence>MITGEEIRRARQRAGWSQGELAKRVGTSQRTVGNWERGDTSPSQREASVRQALEGFLDDDRPESVSLSSVSDVELLGEVARRLGRAHSRQKEVAHHDREAPITQAEDASANPDELAKRREPTEEEFLRMAADKAPENDPREAREREWSLRSEESQE</sequence>
<feature type="compositionally biased region" description="Basic and acidic residues" evidence="1">
    <location>
        <begin position="114"/>
        <end position="156"/>
    </location>
</feature>
<dbReference type="InterPro" id="IPR010982">
    <property type="entry name" value="Lambda_DNA-bd_dom_sf"/>
</dbReference>
<dbReference type="RefSeq" id="WP_058888624.1">
    <property type="nucleotide sequence ID" value="NZ_LQBM01000003.1"/>
</dbReference>
<reference evidence="4" key="1">
    <citation type="submission" date="2015-12" db="EMBL/GenBank/DDBJ databases">
        <authorList>
            <person name="Nair G.R."/>
            <person name="Kaur G."/>
            <person name="Mayilraj S."/>
        </authorList>
    </citation>
    <scope>NUCLEOTIDE SEQUENCE [LARGE SCALE GENOMIC DNA]</scope>
    <source>
        <strain evidence="4">CD08_7</strain>
    </source>
</reference>
<gene>
    <name evidence="3" type="ORF">AVL63_02655</name>
</gene>
<dbReference type="Proteomes" id="UP000054023">
    <property type="component" value="Unassembled WGS sequence"/>
</dbReference>
<name>A0A0W8IG42_9MICC</name>
<dbReference type="PROSITE" id="PS50943">
    <property type="entry name" value="HTH_CROC1"/>
    <property type="match status" value="1"/>
</dbReference>